<name>A0A9J6RHX3_9GAMM</name>
<keyword evidence="3" id="KW-1185">Reference proteome</keyword>
<evidence type="ECO:0000313" key="3">
    <source>
        <dbReference type="Proteomes" id="UP001069090"/>
    </source>
</evidence>
<comment type="caution">
    <text evidence="2">The sequence shown here is derived from an EMBL/GenBank/DDBJ whole genome shotgun (WGS) entry which is preliminary data.</text>
</comment>
<evidence type="ECO:0000256" key="1">
    <source>
        <dbReference type="SAM" id="SignalP"/>
    </source>
</evidence>
<keyword evidence="1" id="KW-0732">Signal</keyword>
<dbReference type="AlphaFoldDB" id="A0A9J6RHX3"/>
<proteinExistence type="predicted"/>
<dbReference type="Proteomes" id="UP001069090">
    <property type="component" value="Unassembled WGS sequence"/>
</dbReference>
<accession>A0A9J6RHX3</accession>
<organism evidence="2 3">
    <name type="scientific">Dasania phycosphaerae</name>
    <dbReference type="NCBI Taxonomy" id="2950436"/>
    <lineage>
        <taxon>Bacteria</taxon>
        <taxon>Pseudomonadati</taxon>
        <taxon>Pseudomonadota</taxon>
        <taxon>Gammaproteobacteria</taxon>
        <taxon>Cellvibrionales</taxon>
        <taxon>Spongiibacteraceae</taxon>
        <taxon>Dasania</taxon>
    </lineage>
</organism>
<reference evidence="2 3" key="1">
    <citation type="submission" date="2022-12" db="EMBL/GenBank/DDBJ databases">
        <title>Dasania phycosphaerae sp. nov., isolated from particulate material of the south coast of Korea.</title>
        <authorList>
            <person name="Jiang Y."/>
        </authorList>
    </citation>
    <scope>NUCLEOTIDE SEQUENCE [LARGE SCALE GENOMIC DNA]</scope>
    <source>
        <strain evidence="2 3">GY-19</strain>
    </source>
</reference>
<dbReference type="EMBL" id="JAPTGG010000002">
    <property type="protein sequence ID" value="MCZ0864278.1"/>
    <property type="molecule type" value="Genomic_DNA"/>
</dbReference>
<gene>
    <name evidence="2" type="ORF">O0V09_03640</name>
</gene>
<evidence type="ECO:0000313" key="2">
    <source>
        <dbReference type="EMBL" id="MCZ0864278.1"/>
    </source>
</evidence>
<sequence>MQKSSFIAFYTIFFSLLSLNIKAADSNNYPVIAGAWGDGQGGVIVVQANGRFMDVDGKDDYSVYRSSCLLSADWKKAQCHGQGVQYKTGKRFLLVSQWQLEKGKISEHWEAYFGDKNLQGQLLFRPLNNSF</sequence>
<protein>
    <submittedName>
        <fullName evidence="2">Uncharacterized protein</fullName>
    </submittedName>
</protein>
<feature type="signal peptide" evidence="1">
    <location>
        <begin position="1"/>
        <end position="23"/>
    </location>
</feature>
<feature type="chain" id="PRO_5039924246" evidence="1">
    <location>
        <begin position="24"/>
        <end position="131"/>
    </location>
</feature>